<sequence length="153" mass="16828">MEAPCLTFLLLAIYVNTSLAASPSKKRYVRPDTFVVETCFVATREYENYYTDYVHAVAYFGLARTSSVCTDMKVAIVHDIPNSYAAVVTLAHEVAHLLGATHDGQVPLQRPNKPPGSKKCPPTDGYLMGNGDLGANKYMLSSCSMAQIRARYK</sequence>
<proteinExistence type="predicted"/>
<evidence type="ECO:0000256" key="2">
    <source>
        <dbReference type="ARBA" id="ARBA00022801"/>
    </source>
</evidence>
<keyword evidence="5" id="KW-0479">Metal-binding</keyword>
<dbReference type="Gene3D" id="3.40.390.10">
    <property type="entry name" value="Collagenase (Catalytic Domain)"/>
    <property type="match status" value="1"/>
</dbReference>
<evidence type="ECO:0000313" key="8">
    <source>
        <dbReference type="EMBL" id="KAK8765894.1"/>
    </source>
</evidence>
<keyword evidence="1" id="KW-0645">Protease</keyword>
<keyword evidence="9" id="KW-1185">Reference proteome</keyword>
<reference evidence="8 9" key="1">
    <citation type="journal article" date="2023" name="Arcadia Sci">
        <title>De novo assembly of a long-read Amblyomma americanum tick genome.</title>
        <authorList>
            <person name="Chou S."/>
            <person name="Poskanzer K.E."/>
            <person name="Rollins M."/>
            <person name="Thuy-Boun P.S."/>
        </authorList>
    </citation>
    <scope>NUCLEOTIDE SEQUENCE [LARGE SCALE GENOMIC DNA]</scope>
    <source>
        <strain evidence="8">F_SG_1</strain>
        <tissue evidence="8">Salivary glands</tissue>
    </source>
</reference>
<dbReference type="PROSITE" id="PS50215">
    <property type="entry name" value="ADAM_MEPRO"/>
    <property type="match status" value="1"/>
</dbReference>
<keyword evidence="2" id="KW-0378">Hydrolase</keyword>
<dbReference type="EMBL" id="JARKHS020026893">
    <property type="protein sequence ID" value="KAK8765894.1"/>
    <property type="molecule type" value="Genomic_DNA"/>
</dbReference>
<evidence type="ECO:0000256" key="1">
    <source>
        <dbReference type="ARBA" id="ARBA00022670"/>
    </source>
</evidence>
<dbReference type="PANTHER" id="PTHR11905">
    <property type="entry name" value="ADAM A DISINTEGRIN AND METALLOPROTEASE DOMAIN"/>
    <property type="match status" value="1"/>
</dbReference>
<dbReference type="GO" id="GO:0006509">
    <property type="term" value="P:membrane protein ectodomain proteolysis"/>
    <property type="evidence" value="ECO:0007669"/>
    <property type="project" value="TreeGrafter"/>
</dbReference>
<keyword evidence="6" id="KW-0732">Signal</keyword>
<accession>A0AAQ4DTV4</accession>
<feature type="signal peptide" evidence="6">
    <location>
        <begin position="1"/>
        <end position="20"/>
    </location>
</feature>
<feature type="chain" id="PRO_5043047662" description="Peptidase M12B domain-containing protein" evidence="6">
    <location>
        <begin position="21"/>
        <end position="153"/>
    </location>
</feature>
<evidence type="ECO:0000256" key="4">
    <source>
        <dbReference type="ARBA" id="ARBA00023049"/>
    </source>
</evidence>
<protein>
    <recommendedName>
        <fullName evidence="7">Peptidase M12B domain-containing protein</fullName>
    </recommendedName>
</protein>
<dbReference type="InterPro" id="IPR024079">
    <property type="entry name" value="MetalloPept_cat_dom_sf"/>
</dbReference>
<dbReference type="Pfam" id="PF13574">
    <property type="entry name" value="Reprolysin_2"/>
    <property type="match status" value="1"/>
</dbReference>
<name>A0AAQ4DTV4_AMBAM</name>
<comment type="caution">
    <text evidence="8">The sequence shown here is derived from an EMBL/GenBank/DDBJ whole genome shotgun (WGS) entry which is preliminary data.</text>
</comment>
<feature type="binding site" evidence="5">
    <location>
        <position position="96"/>
    </location>
    <ligand>
        <name>Zn(2+)</name>
        <dbReference type="ChEBI" id="CHEBI:29105"/>
        <note>catalytic</note>
    </ligand>
</feature>
<dbReference type="PANTHER" id="PTHR11905:SF159">
    <property type="entry name" value="ADAM METALLOPROTEASE"/>
    <property type="match status" value="1"/>
</dbReference>
<dbReference type="SUPFAM" id="SSF55486">
    <property type="entry name" value="Metalloproteases ('zincins'), catalytic domain"/>
    <property type="match status" value="1"/>
</dbReference>
<feature type="domain" description="Peptidase M12B" evidence="7">
    <location>
        <begin position="61"/>
        <end position="153"/>
    </location>
</feature>
<dbReference type="GO" id="GO:0004222">
    <property type="term" value="F:metalloendopeptidase activity"/>
    <property type="evidence" value="ECO:0007669"/>
    <property type="project" value="InterPro"/>
</dbReference>
<evidence type="ECO:0000259" key="7">
    <source>
        <dbReference type="PROSITE" id="PS50215"/>
    </source>
</evidence>
<evidence type="ECO:0000313" key="9">
    <source>
        <dbReference type="Proteomes" id="UP001321473"/>
    </source>
</evidence>
<dbReference type="InterPro" id="IPR001590">
    <property type="entry name" value="Peptidase_M12B"/>
</dbReference>
<evidence type="ECO:0000256" key="5">
    <source>
        <dbReference type="PROSITE-ProRule" id="PRU00276"/>
    </source>
</evidence>
<evidence type="ECO:0000256" key="3">
    <source>
        <dbReference type="ARBA" id="ARBA00022833"/>
    </source>
</evidence>
<evidence type="ECO:0000256" key="6">
    <source>
        <dbReference type="SAM" id="SignalP"/>
    </source>
</evidence>
<feature type="binding site" evidence="5">
    <location>
        <position position="92"/>
    </location>
    <ligand>
        <name>Zn(2+)</name>
        <dbReference type="ChEBI" id="CHEBI:29105"/>
        <note>catalytic</note>
    </ligand>
</feature>
<dbReference type="Proteomes" id="UP001321473">
    <property type="component" value="Unassembled WGS sequence"/>
</dbReference>
<keyword evidence="3 5" id="KW-0862">Zinc</keyword>
<feature type="active site" evidence="5">
    <location>
        <position position="93"/>
    </location>
</feature>
<keyword evidence="4" id="KW-0482">Metalloprotease</keyword>
<dbReference type="GO" id="GO:0046872">
    <property type="term" value="F:metal ion binding"/>
    <property type="evidence" value="ECO:0007669"/>
    <property type="project" value="UniProtKB-KW"/>
</dbReference>
<organism evidence="8 9">
    <name type="scientific">Amblyomma americanum</name>
    <name type="common">Lone star tick</name>
    <dbReference type="NCBI Taxonomy" id="6943"/>
    <lineage>
        <taxon>Eukaryota</taxon>
        <taxon>Metazoa</taxon>
        <taxon>Ecdysozoa</taxon>
        <taxon>Arthropoda</taxon>
        <taxon>Chelicerata</taxon>
        <taxon>Arachnida</taxon>
        <taxon>Acari</taxon>
        <taxon>Parasitiformes</taxon>
        <taxon>Ixodida</taxon>
        <taxon>Ixodoidea</taxon>
        <taxon>Ixodidae</taxon>
        <taxon>Amblyomminae</taxon>
        <taxon>Amblyomma</taxon>
    </lineage>
</organism>
<gene>
    <name evidence="8" type="ORF">V5799_007323</name>
</gene>
<comment type="caution">
    <text evidence="5">Lacks conserved residue(s) required for the propagation of feature annotation.</text>
</comment>
<dbReference type="AlphaFoldDB" id="A0AAQ4DTV4"/>
<feature type="binding site" evidence="5">
    <location>
        <position position="102"/>
    </location>
    <ligand>
        <name>Zn(2+)</name>
        <dbReference type="ChEBI" id="CHEBI:29105"/>
        <note>catalytic</note>
    </ligand>
</feature>